<evidence type="ECO:0000313" key="1">
    <source>
        <dbReference type="EMBL" id="MBO3272156.1"/>
    </source>
</evidence>
<reference evidence="1 2" key="1">
    <citation type="submission" date="2021-03" db="EMBL/GenBank/DDBJ databases">
        <authorList>
            <person name="Kim M.K."/>
        </authorList>
    </citation>
    <scope>NUCLEOTIDE SEQUENCE [LARGE SCALE GENOMIC DNA]</scope>
    <source>
        <strain evidence="1 2">BT507</strain>
    </source>
</reference>
<organism evidence="1 2">
    <name type="scientific">Hymenobacter defluvii</name>
    <dbReference type="NCBI Taxonomy" id="2054411"/>
    <lineage>
        <taxon>Bacteria</taxon>
        <taxon>Pseudomonadati</taxon>
        <taxon>Bacteroidota</taxon>
        <taxon>Cytophagia</taxon>
        <taxon>Cytophagales</taxon>
        <taxon>Hymenobacteraceae</taxon>
        <taxon>Hymenobacter</taxon>
    </lineage>
</organism>
<keyword evidence="2" id="KW-1185">Reference proteome</keyword>
<sequence length="111" mass="12625">MASDKTYDQVFELELKRVQVENFAVMVQFWQDALARPGGLATDWSKPLMQLLDFALQQGFWGAGFLDAAHFLECRQLQAAFEAYAPGVGYDLLTRLPRDEQGRITKPFGHE</sequence>
<dbReference type="RefSeq" id="WP_208308424.1">
    <property type="nucleotide sequence ID" value="NZ_JAGETX010000009.1"/>
</dbReference>
<name>A0ABS3TER9_9BACT</name>
<comment type="caution">
    <text evidence="1">The sequence shown here is derived from an EMBL/GenBank/DDBJ whole genome shotgun (WGS) entry which is preliminary data.</text>
</comment>
<protein>
    <submittedName>
        <fullName evidence="1">Uncharacterized protein</fullName>
    </submittedName>
</protein>
<evidence type="ECO:0000313" key="2">
    <source>
        <dbReference type="Proteomes" id="UP000670527"/>
    </source>
</evidence>
<dbReference type="EMBL" id="JAGETX010000009">
    <property type="protein sequence ID" value="MBO3272156.1"/>
    <property type="molecule type" value="Genomic_DNA"/>
</dbReference>
<dbReference type="Proteomes" id="UP000670527">
    <property type="component" value="Unassembled WGS sequence"/>
</dbReference>
<proteinExistence type="predicted"/>
<accession>A0ABS3TER9</accession>
<gene>
    <name evidence="1" type="ORF">J4D97_15975</name>
</gene>